<comment type="caution">
    <text evidence="1">The sequence shown here is derived from an EMBL/GenBank/DDBJ whole genome shotgun (WGS) entry which is preliminary data.</text>
</comment>
<dbReference type="AlphaFoldDB" id="A0A645IAX1"/>
<name>A0A645IAX1_9ZZZZ</name>
<dbReference type="EMBL" id="VSSQ01110736">
    <property type="protein sequence ID" value="MPN48418.1"/>
    <property type="molecule type" value="Genomic_DNA"/>
</dbReference>
<proteinExistence type="predicted"/>
<reference evidence="1" key="1">
    <citation type="submission" date="2019-08" db="EMBL/GenBank/DDBJ databases">
        <authorList>
            <person name="Kucharzyk K."/>
            <person name="Murdoch R.W."/>
            <person name="Higgins S."/>
            <person name="Loffler F."/>
        </authorList>
    </citation>
    <scope>NUCLEOTIDE SEQUENCE</scope>
</reference>
<sequence>MKYDSILEKRIMLLKKGLGVLDFINKWIIRRAVVAIITENKISF</sequence>
<organism evidence="1">
    <name type="scientific">bioreactor metagenome</name>
    <dbReference type="NCBI Taxonomy" id="1076179"/>
    <lineage>
        <taxon>unclassified sequences</taxon>
        <taxon>metagenomes</taxon>
        <taxon>ecological metagenomes</taxon>
    </lineage>
</organism>
<gene>
    <name evidence="1" type="ORF">SDC9_196025</name>
</gene>
<protein>
    <submittedName>
        <fullName evidence="1">Uncharacterized protein</fullName>
    </submittedName>
</protein>
<evidence type="ECO:0000313" key="1">
    <source>
        <dbReference type="EMBL" id="MPN48418.1"/>
    </source>
</evidence>
<accession>A0A645IAX1</accession>